<gene>
    <name evidence="8" type="ORF">AYBTSS11_LOCUS11025</name>
</gene>
<proteinExistence type="inferred from homology"/>
<feature type="transmembrane region" description="Helical" evidence="6">
    <location>
        <begin position="387"/>
        <end position="408"/>
    </location>
</feature>
<feature type="transmembrane region" description="Helical" evidence="6">
    <location>
        <begin position="266"/>
        <end position="286"/>
    </location>
</feature>
<keyword evidence="3 6" id="KW-0812">Transmembrane</keyword>
<feature type="transmembrane region" description="Helical" evidence="6">
    <location>
        <begin position="86"/>
        <end position="106"/>
    </location>
</feature>
<organism evidence="8 9">
    <name type="scientific">Sphenostylis stenocarpa</name>
    <dbReference type="NCBI Taxonomy" id="92480"/>
    <lineage>
        <taxon>Eukaryota</taxon>
        <taxon>Viridiplantae</taxon>
        <taxon>Streptophyta</taxon>
        <taxon>Embryophyta</taxon>
        <taxon>Tracheophyta</taxon>
        <taxon>Spermatophyta</taxon>
        <taxon>Magnoliopsida</taxon>
        <taxon>eudicotyledons</taxon>
        <taxon>Gunneridae</taxon>
        <taxon>Pentapetalae</taxon>
        <taxon>rosids</taxon>
        <taxon>fabids</taxon>
        <taxon>Fabales</taxon>
        <taxon>Fabaceae</taxon>
        <taxon>Papilionoideae</taxon>
        <taxon>50 kb inversion clade</taxon>
        <taxon>NPAAA clade</taxon>
        <taxon>indigoferoid/millettioid clade</taxon>
        <taxon>Phaseoleae</taxon>
        <taxon>Sphenostylis</taxon>
    </lineage>
</organism>
<feature type="transmembrane region" description="Helical" evidence="6">
    <location>
        <begin position="307"/>
        <end position="325"/>
    </location>
</feature>
<feature type="transmembrane region" description="Helical" evidence="6">
    <location>
        <begin position="459"/>
        <end position="481"/>
    </location>
</feature>
<keyword evidence="9" id="KW-1185">Reference proteome</keyword>
<protein>
    <recommendedName>
        <fullName evidence="6">Protein DETOXIFICATION</fullName>
    </recommendedName>
    <alternativeName>
        <fullName evidence="6">Multidrug and toxic compound extrusion protein</fullName>
    </alternativeName>
</protein>
<dbReference type="GO" id="GO:0042910">
    <property type="term" value="F:xenobiotic transmembrane transporter activity"/>
    <property type="evidence" value="ECO:0007669"/>
    <property type="project" value="InterPro"/>
</dbReference>
<reference evidence="8" key="1">
    <citation type="submission" date="2023-10" db="EMBL/GenBank/DDBJ databases">
        <authorList>
            <person name="Domelevo Entfellner J.-B."/>
        </authorList>
    </citation>
    <scope>NUCLEOTIDE SEQUENCE</scope>
</reference>
<feature type="region of interest" description="Disordered" evidence="7">
    <location>
        <begin position="1"/>
        <end position="37"/>
    </location>
</feature>
<sequence>MNMTEDHSGSTPLLSHDSDRREDKIDELNDDNVTQSERSQSTLIRDVSCLTLNFVYMLFFSMHLHASNETSHHEYFSQVLENIKDLYTIAIPTIISGLLTYGKSAITIHFLGRLGKEALAGGSLAIAMANISAYSIISGLATGMEGISSQACGAQQWNLVGETLQCTIMILIITCIPISIVWFKCEPILLLFGQDPTITSIATTYLAFSLPDLVSLSLMSPLKIFMRTQGVTLPLMYSAGLSLLLHALMNYAVINTFGLGIEAISLVGAITNLNLIIFVMFFLWYSGACSQSWQGLSWKCFSHWKPILCQGVPSCVSVCLEWWWYELLIIFSGLLENAADSMSAYAIIIQATSFMYNFPYALGLAVSTKVGNELGANRPNKAKSSSFTALLCACFTAILAMLSMVTMSRVWGLMYIQDEAVLSLLTATLPIVGLCELGNCPQTTICGVLRGSARPLSVVNINFISFYAVGLPVAIVMGLVYDFGLLGLMYGLLSAQIVCAIVMVFMLTRTDWKEEANRARKLVSGISESNEENNEDMEAVTSAVLLN</sequence>
<dbReference type="GO" id="GO:0015297">
    <property type="term" value="F:antiporter activity"/>
    <property type="evidence" value="ECO:0007669"/>
    <property type="project" value="InterPro"/>
</dbReference>
<dbReference type="NCBIfam" id="TIGR00797">
    <property type="entry name" value="matE"/>
    <property type="match status" value="1"/>
</dbReference>
<feature type="transmembrane region" description="Helical" evidence="6">
    <location>
        <begin position="118"/>
        <end position="137"/>
    </location>
</feature>
<comment type="similarity">
    <text evidence="2 6">Belongs to the multi antimicrobial extrusion (MATE) (TC 2.A.66.1) family.</text>
</comment>
<feature type="transmembrane region" description="Helical" evidence="6">
    <location>
        <begin position="235"/>
        <end position="254"/>
    </location>
</feature>
<evidence type="ECO:0000256" key="4">
    <source>
        <dbReference type="ARBA" id="ARBA00022989"/>
    </source>
</evidence>
<dbReference type="Proteomes" id="UP001189624">
    <property type="component" value="Chromosome 3"/>
</dbReference>
<keyword evidence="5 6" id="KW-0472">Membrane</keyword>
<dbReference type="PANTHER" id="PTHR11206">
    <property type="entry name" value="MULTIDRUG RESISTANCE PROTEIN"/>
    <property type="match status" value="1"/>
</dbReference>
<evidence type="ECO:0000313" key="8">
    <source>
        <dbReference type="EMBL" id="CAJ1942797.1"/>
    </source>
</evidence>
<comment type="subcellular location">
    <subcellularLocation>
        <location evidence="1">Membrane</location>
        <topology evidence="1">Multi-pass membrane protein</topology>
    </subcellularLocation>
</comment>
<dbReference type="EMBL" id="OY731400">
    <property type="protein sequence ID" value="CAJ1942797.1"/>
    <property type="molecule type" value="Genomic_DNA"/>
</dbReference>
<evidence type="ECO:0000256" key="2">
    <source>
        <dbReference type="ARBA" id="ARBA00010199"/>
    </source>
</evidence>
<dbReference type="CDD" id="cd13132">
    <property type="entry name" value="MATE_eukaryotic"/>
    <property type="match status" value="1"/>
</dbReference>
<dbReference type="GO" id="GO:1990961">
    <property type="term" value="P:xenobiotic detoxification by transmembrane export across the plasma membrane"/>
    <property type="evidence" value="ECO:0007669"/>
    <property type="project" value="InterPro"/>
</dbReference>
<dbReference type="InterPro" id="IPR002528">
    <property type="entry name" value="MATE_fam"/>
</dbReference>
<evidence type="ECO:0000256" key="1">
    <source>
        <dbReference type="ARBA" id="ARBA00004141"/>
    </source>
</evidence>
<evidence type="ECO:0000313" key="9">
    <source>
        <dbReference type="Proteomes" id="UP001189624"/>
    </source>
</evidence>
<accession>A0AA86SBY7</accession>
<dbReference type="InterPro" id="IPR045069">
    <property type="entry name" value="MATE_euk"/>
</dbReference>
<evidence type="ECO:0000256" key="6">
    <source>
        <dbReference type="RuleBase" id="RU004914"/>
    </source>
</evidence>
<evidence type="ECO:0000256" key="3">
    <source>
        <dbReference type="ARBA" id="ARBA00022692"/>
    </source>
</evidence>
<feature type="transmembrane region" description="Helical" evidence="6">
    <location>
        <begin position="487"/>
        <end position="508"/>
    </location>
</feature>
<dbReference type="AlphaFoldDB" id="A0AA86SBY7"/>
<feature type="transmembrane region" description="Helical" evidence="6">
    <location>
        <begin position="345"/>
        <end position="366"/>
    </location>
</feature>
<dbReference type="GO" id="GO:0016020">
    <property type="term" value="C:membrane"/>
    <property type="evidence" value="ECO:0007669"/>
    <property type="project" value="UniProtKB-SubCell"/>
</dbReference>
<feature type="transmembrane region" description="Helical" evidence="6">
    <location>
        <begin position="420"/>
        <end position="438"/>
    </location>
</feature>
<feature type="transmembrane region" description="Helical" evidence="6">
    <location>
        <begin position="157"/>
        <end position="183"/>
    </location>
</feature>
<keyword evidence="4 6" id="KW-1133">Transmembrane helix</keyword>
<evidence type="ECO:0000256" key="5">
    <source>
        <dbReference type="ARBA" id="ARBA00023136"/>
    </source>
</evidence>
<name>A0AA86SBY7_9FABA</name>
<dbReference type="Gramene" id="rna-AYBTSS11_LOCUS11025">
    <property type="protein sequence ID" value="CAJ1942797.1"/>
    <property type="gene ID" value="gene-AYBTSS11_LOCUS11025"/>
</dbReference>
<dbReference type="Pfam" id="PF01554">
    <property type="entry name" value="MatE"/>
    <property type="match status" value="2"/>
</dbReference>
<feature type="compositionally biased region" description="Basic and acidic residues" evidence="7">
    <location>
        <begin position="16"/>
        <end position="27"/>
    </location>
</feature>
<evidence type="ECO:0000256" key="7">
    <source>
        <dbReference type="SAM" id="MobiDB-lite"/>
    </source>
</evidence>